<reference evidence="2 3" key="1">
    <citation type="submission" date="2022-03" db="EMBL/GenBank/DDBJ databases">
        <title>Sinomonas sp. isolated from a soil.</title>
        <authorList>
            <person name="Han J."/>
            <person name="Kim D.-U."/>
        </authorList>
    </citation>
    <scope>NUCLEOTIDE SEQUENCE [LARGE SCALE GENOMIC DNA]</scope>
    <source>
        <strain evidence="2 3">5-5</strain>
    </source>
</reference>
<dbReference type="EMBL" id="JAKZBV010000002">
    <property type="protein sequence ID" value="MCH6472444.1"/>
    <property type="molecule type" value="Genomic_DNA"/>
</dbReference>
<comment type="caution">
    <text evidence="2">The sequence shown here is derived from an EMBL/GenBank/DDBJ whole genome shotgun (WGS) entry which is preliminary data.</text>
</comment>
<gene>
    <name evidence="2" type="ORF">L0M17_21175</name>
</gene>
<feature type="compositionally biased region" description="Low complexity" evidence="1">
    <location>
        <begin position="13"/>
        <end position="33"/>
    </location>
</feature>
<keyword evidence="3" id="KW-1185">Reference proteome</keyword>
<proteinExistence type="predicted"/>
<feature type="region of interest" description="Disordered" evidence="1">
    <location>
        <begin position="1"/>
        <end position="89"/>
    </location>
</feature>
<dbReference type="Proteomes" id="UP001202922">
    <property type="component" value="Unassembled WGS sequence"/>
</dbReference>
<sequence length="208" mass="21390">MTKSGRITLGVIGASPAPRRSLPSPARPGGPRASPKRSTAGRALSSSARLPRTTAPDPPWARPRRASCSRGTSRPIQASSPPQCTDDDGAPLRELARLAEAVLEVPSGTDLTAAVLDVLVTDAAPASLRLRILTDDGGLTAVVPCPDTAAPAEVRFVGPDGERLLPTPWETARRASWRRAVAIAAGEALSGDLAGLHRVTPLAAAALG</sequence>
<protein>
    <recommendedName>
        <fullName evidence="4">SCP2 domain-containing protein</fullName>
    </recommendedName>
</protein>
<accession>A0ABS9U6Y8</accession>
<evidence type="ECO:0000313" key="3">
    <source>
        <dbReference type="Proteomes" id="UP001202922"/>
    </source>
</evidence>
<dbReference type="RefSeq" id="WP_241056616.1">
    <property type="nucleotide sequence ID" value="NZ_JAKZBV010000002.1"/>
</dbReference>
<name>A0ABS9U6Y8_9MICC</name>
<evidence type="ECO:0000313" key="2">
    <source>
        <dbReference type="EMBL" id="MCH6472444.1"/>
    </source>
</evidence>
<evidence type="ECO:0000256" key="1">
    <source>
        <dbReference type="SAM" id="MobiDB-lite"/>
    </source>
</evidence>
<evidence type="ECO:0008006" key="4">
    <source>
        <dbReference type="Google" id="ProtNLM"/>
    </source>
</evidence>
<organism evidence="2 3">
    <name type="scientific">Sinomonas terrae</name>
    <dbReference type="NCBI Taxonomy" id="2908838"/>
    <lineage>
        <taxon>Bacteria</taxon>
        <taxon>Bacillati</taxon>
        <taxon>Actinomycetota</taxon>
        <taxon>Actinomycetes</taxon>
        <taxon>Micrococcales</taxon>
        <taxon>Micrococcaceae</taxon>
        <taxon>Sinomonas</taxon>
    </lineage>
</organism>
<feature type="compositionally biased region" description="Polar residues" evidence="1">
    <location>
        <begin position="69"/>
        <end position="83"/>
    </location>
</feature>